<proteinExistence type="predicted"/>
<reference evidence="1" key="1">
    <citation type="submission" date="2021-03" db="EMBL/GenBank/DDBJ databases">
        <title>Evolutionary priming and transition to the ectomycorrhizal habit in an iconic lineage of mushroom-forming fungi: is preadaptation a requirement?</title>
        <authorList>
            <consortium name="DOE Joint Genome Institute"/>
            <person name="Looney B.P."/>
            <person name="Miyauchi S."/>
            <person name="Morin E."/>
            <person name="Drula E."/>
            <person name="Courty P.E."/>
            <person name="Chicoki N."/>
            <person name="Fauchery L."/>
            <person name="Kohler A."/>
            <person name="Kuo A."/>
            <person name="LaButti K."/>
            <person name="Pangilinan J."/>
            <person name="Lipzen A."/>
            <person name="Riley R."/>
            <person name="Andreopoulos W."/>
            <person name="He G."/>
            <person name="Johnson J."/>
            <person name="Barry K.W."/>
            <person name="Grigoriev I.V."/>
            <person name="Nagy L."/>
            <person name="Hibbett D."/>
            <person name="Henrissat B."/>
            <person name="Matheny P.B."/>
            <person name="Labbe J."/>
            <person name="Martin A.F."/>
        </authorList>
    </citation>
    <scope>NUCLEOTIDE SEQUENCE</scope>
    <source>
        <strain evidence="1">BPL698</strain>
    </source>
</reference>
<evidence type="ECO:0000313" key="2">
    <source>
        <dbReference type="Proteomes" id="UP001207468"/>
    </source>
</evidence>
<gene>
    <name evidence="1" type="ORF">F5148DRAFT_152615</name>
</gene>
<keyword evidence="2" id="KW-1185">Reference proteome</keyword>
<comment type="caution">
    <text evidence="1">The sequence shown here is derived from an EMBL/GenBank/DDBJ whole genome shotgun (WGS) entry which is preliminary data.</text>
</comment>
<protein>
    <submittedName>
        <fullName evidence="1">Uncharacterized protein</fullName>
    </submittedName>
</protein>
<name>A0ACC0U7S8_9AGAM</name>
<dbReference type="EMBL" id="JAGFNK010000139">
    <property type="protein sequence ID" value="KAI9507147.1"/>
    <property type="molecule type" value="Genomic_DNA"/>
</dbReference>
<accession>A0ACC0U7S8</accession>
<evidence type="ECO:0000313" key="1">
    <source>
        <dbReference type="EMBL" id="KAI9507147.1"/>
    </source>
</evidence>
<organism evidence="1 2">
    <name type="scientific">Russula earlei</name>
    <dbReference type="NCBI Taxonomy" id="71964"/>
    <lineage>
        <taxon>Eukaryota</taxon>
        <taxon>Fungi</taxon>
        <taxon>Dikarya</taxon>
        <taxon>Basidiomycota</taxon>
        <taxon>Agaricomycotina</taxon>
        <taxon>Agaricomycetes</taxon>
        <taxon>Russulales</taxon>
        <taxon>Russulaceae</taxon>
        <taxon>Russula</taxon>
    </lineage>
</organism>
<sequence>MASLGSSTAVATVPTSSSVAAAPSPSSTFTFQPVPELFTCGLATIRWSFVGTAGPLTLNISNINIPQASPLSLPPVSSASSTPATVTGRSLPGKRQYNGYGGSYLPPIDAILIAGIDPTVGNWTWNGVNVPQGWYQMLAYVQGVLQTSSSSFFVQNGTNTNCVTQFGITPSNQAASSTLARPSPSPSAIVAASSHSHAGAIAGGVVGGVAFLAAAIIALLYFCTRRRSKSSRLRDEDGMGRRWSELSFRKSRPASGARSSIQKTVPGLVADRALIGSDDVLGTLGHEKALVATLPPVLPSPVLPSPISYNQSPRVSTQTNHSYPRTTSNPEPVVRRASYNPQIKEAIPLERTNTTGGGPRRKPAPRYEGADEPEVGLDGRSSSQTTLDSLHANVDGSPGGTHILQHQSSFGAMRPMHVMIPDPPPQAHS</sequence>
<dbReference type="Proteomes" id="UP001207468">
    <property type="component" value="Unassembled WGS sequence"/>
</dbReference>